<dbReference type="RefSeq" id="WP_146447601.1">
    <property type="nucleotide sequence ID" value="NZ_SJPS01000001.1"/>
</dbReference>
<organism evidence="3 4">
    <name type="scientific">Bythopirellula polymerisocia</name>
    <dbReference type="NCBI Taxonomy" id="2528003"/>
    <lineage>
        <taxon>Bacteria</taxon>
        <taxon>Pseudomonadati</taxon>
        <taxon>Planctomycetota</taxon>
        <taxon>Planctomycetia</taxon>
        <taxon>Pirellulales</taxon>
        <taxon>Lacipirellulaceae</taxon>
        <taxon>Bythopirellula</taxon>
    </lineage>
</organism>
<evidence type="ECO:0000256" key="1">
    <source>
        <dbReference type="SAM" id="MobiDB-lite"/>
    </source>
</evidence>
<dbReference type="AlphaFoldDB" id="A0A5C6CYG0"/>
<proteinExistence type="predicted"/>
<keyword evidence="2" id="KW-0812">Transmembrane</keyword>
<name>A0A5C6CYG0_9BACT</name>
<evidence type="ECO:0008006" key="5">
    <source>
        <dbReference type="Google" id="ProtNLM"/>
    </source>
</evidence>
<gene>
    <name evidence="3" type="ORF">Pla144_03780</name>
</gene>
<dbReference type="Proteomes" id="UP000318437">
    <property type="component" value="Unassembled WGS sequence"/>
</dbReference>
<dbReference type="EMBL" id="SJPS01000001">
    <property type="protein sequence ID" value="TWU29600.1"/>
    <property type="molecule type" value="Genomic_DNA"/>
</dbReference>
<protein>
    <recommendedName>
        <fullName evidence="5">Inner membrane protein YiaW</fullName>
    </recommendedName>
</protein>
<dbReference type="InterPro" id="IPR011223">
    <property type="entry name" value="UCP028770"/>
</dbReference>
<feature type="transmembrane region" description="Helical" evidence="2">
    <location>
        <begin position="12"/>
        <end position="32"/>
    </location>
</feature>
<evidence type="ECO:0000256" key="2">
    <source>
        <dbReference type="SAM" id="Phobius"/>
    </source>
</evidence>
<keyword evidence="2" id="KW-0472">Membrane</keyword>
<dbReference type="Pfam" id="PF11742">
    <property type="entry name" value="DUF3302"/>
    <property type="match status" value="1"/>
</dbReference>
<keyword evidence="2" id="KW-1133">Transmembrane helix</keyword>
<accession>A0A5C6CYG0</accession>
<feature type="compositionally biased region" description="Basic and acidic residues" evidence="1">
    <location>
        <begin position="91"/>
        <end position="109"/>
    </location>
</feature>
<keyword evidence="4" id="KW-1185">Reference proteome</keyword>
<evidence type="ECO:0000313" key="4">
    <source>
        <dbReference type="Proteomes" id="UP000318437"/>
    </source>
</evidence>
<dbReference type="OrthoDB" id="5737744at2"/>
<sequence>MLAFALDIWDYLTFLSFFLVGIGILAALVFILGLPGRIAYARKHPEAEAIDMMGWVGFLAVVPWMQAFLWAFKPTDVVDIRRFPKEEQAVLEEEARKHAEENAPKRRPEPPTPPADTQENK</sequence>
<feature type="transmembrane region" description="Helical" evidence="2">
    <location>
        <begin position="52"/>
        <end position="72"/>
    </location>
</feature>
<reference evidence="3 4" key="1">
    <citation type="submission" date="2019-02" db="EMBL/GenBank/DDBJ databases">
        <title>Deep-cultivation of Planctomycetes and their phenomic and genomic characterization uncovers novel biology.</title>
        <authorList>
            <person name="Wiegand S."/>
            <person name="Jogler M."/>
            <person name="Boedeker C."/>
            <person name="Pinto D."/>
            <person name="Vollmers J."/>
            <person name="Rivas-Marin E."/>
            <person name="Kohn T."/>
            <person name="Peeters S.H."/>
            <person name="Heuer A."/>
            <person name="Rast P."/>
            <person name="Oberbeckmann S."/>
            <person name="Bunk B."/>
            <person name="Jeske O."/>
            <person name="Meyerdierks A."/>
            <person name="Storesund J.E."/>
            <person name="Kallscheuer N."/>
            <person name="Luecker S."/>
            <person name="Lage O.M."/>
            <person name="Pohl T."/>
            <person name="Merkel B.J."/>
            <person name="Hornburger P."/>
            <person name="Mueller R.-W."/>
            <person name="Bruemmer F."/>
            <person name="Labrenz M."/>
            <person name="Spormann A.M."/>
            <person name="Op Den Camp H."/>
            <person name="Overmann J."/>
            <person name="Amann R."/>
            <person name="Jetten M.S.M."/>
            <person name="Mascher T."/>
            <person name="Medema M.H."/>
            <person name="Devos D.P."/>
            <person name="Kaster A.-K."/>
            <person name="Ovreas L."/>
            <person name="Rohde M."/>
            <person name="Galperin M.Y."/>
            <person name="Jogler C."/>
        </authorList>
    </citation>
    <scope>NUCLEOTIDE SEQUENCE [LARGE SCALE GENOMIC DNA]</scope>
    <source>
        <strain evidence="3 4">Pla144</strain>
    </source>
</reference>
<evidence type="ECO:0000313" key="3">
    <source>
        <dbReference type="EMBL" id="TWU29600.1"/>
    </source>
</evidence>
<feature type="region of interest" description="Disordered" evidence="1">
    <location>
        <begin position="91"/>
        <end position="121"/>
    </location>
</feature>
<comment type="caution">
    <text evidence="3">The sequence shown here is derived from an EMBL/GenBank/DDBJ whole genome shotgun (WGS) entry which is preliminary data.</text>
</comment>